<reference evidence="2 3" key="1">
    <citation type="journal article" date="2014" name="Int. J. Syst. Evol. Microbiol.">
        <title>Methanobacterium paludis sp. nov. and a novel strain of Methanobacterium lacus isolated from northern peatlands.</title>
        <authorList>
            <person name="Cadillo-Quiroz H."/>
            <person name="Brauer S.L."/>
            <person name="Goodson N."/>
            <person name="Yavitt J.B."/>
            <person name="Zinder S.H."/>
        </authorList>
    </citation>
    <scope>NUCLEOTIDE SEQUENCE [LARGE SCALE GENOMIC DNA]</scope>
    <source>
        <strain evidence="3">DSM 25820 / JCM 18151 / SWAN1</strain>
    </source>
</reference>
<dbReference type="AlphaFoldDB" id="F6D4G2"/>
<dbReference type="Proteomes" id="UP000009231">
    <property type="component" value="Chromosome"/>
</dbReference>
<sequence length="101" mass="11816">MANTDKLSQIKEKADEILKDHNGVYLEKRLFKTLKREFPDLSRKDFQDVMEEVLKMGYTLEHALIRPLPNNEKLVKDYDDGKMPGKGTSDIPRIPNKRELE</sequence>
<dbReference type="OrthoDB" id="69435at2157"/>
<feature type="region of interest" description="Disordered" evidence="1">
    <location>
        <begin position="74"/>
        <end position="101"/>
    </location>
</feature>
<feature type="compositionally biased region" description="Basic and acidic residues" evidence="1">
    <location>
        <begin position="74"/>
        <end position="83"/>
    </location>
</feature>
<dbReference type="eggNOG" id="arCOG14010">
    <property type="taxonomic scope" value="Archaea"/>
</dbReference>
<name>F6D4G2_METPW</name>
<dbReference type="HOGENOM" id="CLU_2285073_0_0_2"/>
<accession>F6D4G2</accession>
<organism evidence="2 3">
    <name type="scientific">Methanobacterium paludis (strain DSM 25820 / JCM 18151 / SWAN1)</name>
    <dbReference type="NCBI Taxonomy" id="868131"/>
    <lineage>
        <taxon>Archaea</taxon>
        <taxon>Methanobacteriati</taxon>
        <taxon>Methanobacteriota</taxon>
        <taxon>Methanomada group</taxon>
        <taxon>Methanobacteria</taxon>
        <taxon>Methanobacteriales</taxon>
        <taxon>Methanobacteriaceae</taxon>
        <taxon>Methanobacterium</taxon>
    </lineage>
</organism>
<protein>
    <submittedName>
        <fullName evidence="2">Uncharacterized protein</fullName>
    </submittedName>
</protein>
<dbReference type="RefSeq" id="WP_013826324.1">
    <property type="nucleotide sequence ID" value="NC_015574.1"/>
</dbReference>
<dbReference type="EMBL" id="CP002772">
    <property type="protein sequence ID" value="AEG18825.1"/>
    <property type="molecule type" value="Genomic_DNA"/>
</dbReference>
<proteinExistence type="predicted"/>
<evidence type="ECO:0000313" key="3">
    <source>
        <dbReference type="Proteomes" id="UP000009231"/>
    </source>
</evidence>
<keyword evidence="3" id="KW-1185">Reference proteome</keyword>
<evidence type="ECO:0000313" key="2">
    <source>
        <dbReference type="EMBL" id="AEG18825.1"/>
    </source>
</evidence>
<dbReference type="KEGG" id="mew:MSWAN_1814"/>
<dbReference type="GeneID" id="10669324"/>
<evidence type="ECO:0000256" key="1">
    <source>
        <dbReference type="SAM" id="MobiDB-lite"/>
    </source>
</evidence>
<gene>
    <name evidence="2" type="ordered locus">MSWAN_1814</name>
</gene>